<dbReference type="PANTHER" id="PTHR33401:SF19">
    <property type="entry name" value="(RAPE) HYPOTHETICAL PROTEIN"/>
    <property type="match status" value="1"/>
</dbReference>
<gene>
    <name evidence="2" type="ORF">TIFTF001_018859</name>
</gene>
<dbReference type="EMBL" id="BTGU01000031">
    <property type="protein sequence ID" value="GMN49690.1"/>
    <property type="molecule type" value="Genomic_DNA"/>
</dbReference>
<sequence>MLSGYSYKFLMRVLFCKIRCPSFICFCKPSSHIYTSGPLKLENSTNAPPKLVTLPETPDDQLPGERKVIKEEQEEEILDEKKQHHSAENCLKSNLKKPNSDSTDSTEKQKKSVQWMDLLGKELVEIREFESRIDVITRNFIYLF</sequence>
<organism evidence="2 3">
    <name type="scientific">Ficus carica</name>
    <name type="common">Common fig</name>
    <dbReference type="NCBI Taxonomy" id="3494"/>
    <lineage>
        <taxon>Eukaryota</taxon>
        <taxon>Viridiplantae</taxon>
        <taxon>Streptophyta</taxon>
        <taxon>Embryophyta</taxon>
        <taxon>Tracheophyta</taxon>
        <taxon>Spermatophyta</taxon>
        <taxon>Magnoliopsida</taxon>
        <taxon>eudicotyledons</taxon>
        <taxon>Gunneridae</taxon>
        <taxon>Pentapetalae</taxon>
        <taxon>rosids</taxon>
        <taxon>fabids</taxon>
        <taxon>Rosales</taxon>
        <taxon>Moraceae</taxon>
        <taxon>Ficeae</taxon>
        <taxon>Ficus</taxon>
    </lineage>
</organism>
<dbReference type="AlphaFoldDB" id="A0AA88D9N0"/>
<reference evidence="2" key="1">
    <citation type="submission" date="2023-07" db="EMBL/GenBank/DDBJ databases">
        <title>draft genome sequence of fig (Ficus carica).</title>
        <authorList>
            <person name="Takahashi T."/>
            <person name="Nishimura K."/>
        </authorList>
    </citation>
    <scope>NUCLEOTIDE SEQUENCE</scope>
</reference>
<proteinExistence type="predicted"/>
<evidence type="ECO:0000313" key="3">
    <source>
        <dbReference type="Proteomes" id="UP001187192"/>
    </source>
</evidence>
<evidence type="ECO:0000256" key="1">
    <source>
        <dbReference type="SAM" id="MobiDB-lite"/>
    </source>
</evidence>
<accession>A0AA88D9N0</accession>
<dbReference type="Proteomes" id="UP001187192">
    <property type="component" value="Unassembled WGS sequence"/>
</dbReference>
<comment type="caution">
    <text evidence="2">The sequence shown here is derived from an EMBL/GenBank/DDBJ whole genome shotgun (WGS) entry which is preliminary data.</text>
</comment>
<protein>
    <submittedName>
        <fullName evidence="2">Uncharacterized protein</fullName>
    </submittedName>
</protein>
<evidence type="ECO:0000313" key="2">
    <source>
        <dbReference type="EMBL" id="GMN49690.1"/>
    </source>
</evidence>
<keyword evidence="3" id="KW-1185">Reference proteome</keyword>
<feature type="region of interest" description="Disordered" evidence="1">
    <location>
        <begin position="43"/>
        <end position="111"/>
    </location>
</feature>
<name>A0AA88D9N0_FICCA</name>
<dbReference type="PANTHER" id="PTHR33401">
    <property type="entry name" value="LIGHT-HARVESTING COMPLEX-LIKE PROTEIN OHP2, CHLOROPLASTIC"/>
    <property type="match status" value="1"/>
</dbReference>